<evidence type="ECO:0000259" key="6">
    <source>
        <dbReference type="Pfam" id="PF07705"/>
    </source>
</evidence>
<evidence type="ECO:0000256" key="2">
    <source>
        <dbReference type="ARBA" id="ARBA00022525"/>
    </source>
</evidence>
<evidence type="ECO:0000256" key="3">
    <source>
        <dbReference type="ARBA" id="ARBA00022729"/>
    </source>
</evidence>
<feature type="region of interest" description="Disordered" evidence="5">
    <location>
        <begin position="164"/>
        <end position="211"/>
    </location>
</feature>
<keyword evidence="2" id="KW-0964">Secreted</keyword>
<dbReference type="SUPFAM" id="SSF103647">
    <property type="entry name" value="TSP type-3 repeat"/>
    <property type="match status" value="1"/>
</dbReference>
<dbReference type="InterPro" id="IPR011042">
    <property type="entry name" value="6-blade_b-propeller_TolB-like"/>
</dbReference>
<keyword evidence="4" id="KW-0106">Calcium</keyword>
<dbReference type="GO" id="GO:0005509">
    <property type="term" value="F:calcium ion binding"/>
    <property type="evidence" value="ECO:0007669"/>
    <property type="project" value="InterPro"/>
</dbReference>
<gene>
    <name evidence="8" type="ORF">MELA_01516</name>
</gene>
<comment type="subcellular location">
    <subcellularLocation>
        <location evidence="1">Secreted</location>
    </subcellularLocation>
</comment>
<keyword evidence="3" id="KW-0732">Signal</keyword>
<feature type="compositionally biased region" description="Low complexity" evidence="5">
    <location>
        <begin position="166"/>
        <end position="176"/>
    </location>
</feature>
<dbReference type="InterPro" id="IPR028974">
    <property type="entry name" value="TSP_type-3_rpt"/>
</dbReference>
<dbReference type="InterPro" id="IPR011659">
    <property type="entry name" value="WD40"/>
</dbReference>
<evidence type="ECO:0000256" key="1">
    <source>
        <dbReference type="ARBA" id="ARBA00004613"/>
    </source>
</evidence>
<accession>A0A564ZIG2</accession>
<organism evidence="8 9">
    <name type="scientific">Candidatus Methylomirabilis lanthanidiphila</name>
    <dbReference type="NCBI Taxonomy" id="2211376"/>
    <lineage>
        <taxon>Bacteria</taxon>
        <taxon>Candidatus Methylomirabilota</taxon>
        <taxon>Candidatus Methylomirabilia</taxon>
        <taxon>Candidatus Methylomirabilales</taxon>
        <taxon>Candidatus Methylomirabilaceae</taxon>
        <taxon>Candidatus Methylomirabilis</taxon>
    </lineage>
</organism>
<dbReference type="Pfam" id="PF18884">
    <property type="entry name" value="TSP3_bac"/>
    <property type="match status" value="2"/>
</dbReference>
<feature type="compositionally biased region" description="Polar residues" evidence="5">
    <location>
        <begin position="183"/>
        <end position="193"/>
    </location>
</feature>
<feature type="domain" description="CARDB" evidence="6">
    <location>
        <begin position="761"/>
        <end position="873"/>
    </location>
</feature>
<proteinExistence type="predicted"/>
<evidence type="ECO:0000313" key="9">
    <source>
        <dbReference type="Proteomes" id="UP000334340"/>
    </source>
</evidence>
<dbReference type="InterPro" id="IPR013783">
    <property type="entry name" value="Ig-like_fold"/>
</dbReference>
<evidence type="ECO:0000313" key="8">
    <source>
        <dbReference type="EMBL" id="VUZ85140.1"/>
    </source>
</evidence>
<dbReference type="Pfam" id="PF18998">
    <property type="entry name" value="Flg_new_2"/>
    <property type="match status" value="1"/>
</dbReference>
<sequence length="882" mass="93505">MARSQPVPFDGIGGDGILSGTAQFFCRERGACRGKAPGGAEDDAADDLKLNPVTFYTDGTRIAFASFNDLTGGNPDYNREIFLWTQGSGLTQITSSTGGNSGSGNAAPSISADGTRIAFHSIHNLTGSNTWHGSREIFLAELSPVVGVDADGDGMSDAWEVAHGLNPNDPADAAQDPDGDGLTNLQEFQAGTDSHNRDTDGDGIIDGEDTTPKRVDILGNTTVAPGSKAVVITHGWNSSASTWVQEMAKAICAKLGFNDPFKKVNSNDLTPMCQVNKDNNLWDVWVYDWQTDAEVSSLLHVTGEDSYKSPKDILPFAMQHGDALATKLREKNYQHIHFIAHSARAKLIDTATAYLKIDIPPPIIKIHETFLDAYDPWKEASSYGYLADWADNYVDTRSVDLFDGTKLFLKEAYNVDVTPAWYCGFRLNLVEEIKCRHSRPYRFYGLSVSTDLADTVEYKEYQGVDPIGPTVGMGYPLSVKEGRSVDDTDLKHLFPKGKTCGVSGTSCVPNYHPIPSYVDYRAAQNAEASAAKVIGAIEYIVGTGAYLYDSIKMGLAWVTNSALQRTLAAAEQVTVNGAAVTEEPSYLTVNVTTTTPVNTLRFNWSFDTAGEGLLRVFVNGHLVRQIDQRHVTPSSLVTEKIFIGDDAGPLPPGTHRITFNLDGFGASASGVELTAVEVGLTGPLLAITKAGTGTGTVTSSPAGINCGATCSAPFAVGTPVSLTATPAAGSAFAGWSGDPDCTDGSVIPDADKTCTASFSRRPDLTVTALTNPPSAIRPGSSFSVTATVKNQGLLSAGSSTLRYYLSLDGVKNNGDLLLSGSRSVFSLAAGASSTGTTTVTIPSGTALGTYVLLACADDTKVVAESDETNNCRASNTQIKINP</sequence>
<dbReference type="InterPro" id="IPR011635">
    <property type="entry name" value="CARDB"/>
</dbReference>
<evidence type="ECO:0000256" key="4">
    <source>
        <dbReference type="ARBA" id="ARBA00022837"/>
    </source>
</evidence>
<dbReference type="InterPro" id="IPR059100">
    <property type="entry name" value="TSP3_bac"/>
</dbReference>
<dbReference type="Pfam" id="PF07705">
    <property type="entry name" value="CARDB"/>
    <property type="match status" value="1"/>
</dbReference>
<dbReference type="Proteomes" id="UP000334340">
    <property type="component" value="Unassembled WGS sequence"/>
</dbReference>
<reference evidence="8 9" key="1">
    <citation type="submission" date="2019-07" db="EMBL/GenBank/DDBJ databases">
        <authorList>
            <person name="Cremers G."/>
        </authorList>
    </citation>
    <scope>NUCLEOTIDE SEQUENCE [LARGE SCALE GENOMIC DNA]</scope>
</reference>
<dbReference type="Gene3D" id="2.60.40.10">
    <property type="entry name" value="Immunoglobulins"/>
    <property type="match status" value="1"/>
</dbReference>
<dbReference type="AlphaFoldDB" id="A0A564ZIG2"/>
<evidence type="ECO:0000259" key="7">
    <source>
        <dbReference type="Pfam" id="PF18998"/>
    </source>
</evidence>
<evidence type="ECO:0000256" key="5">
    <source>
        <dbReference type="SAM" id="MobiDB-lite"/>
    </source>
</evidence>
<feature type="domain" description="Bacterial repeat" evidence="7">
    <location>
        <begin position="693"/>
        <end position="760"/>
    </location>
</feature>
<dbReference type="EMBL" id="CABIKM010000022">
    <property type="protein sequence ID" value="VUZ85140.1"/>
    <property type="molecule type" value="Genomic_DNA"/>
</dbReference>
<dbReference type="Gene3D" id="2.120.10.30">
    <property type="entry name" value="TolB, C-terminal domain"/>
    <property type="match status" value="1"/>
</dbReference>
<protein>
    <submittedName>
        <fullName evidence="8">WD40 domain protein beta Propeller</fullName>
    </submittedName>
</protein>
<dbReference type="Pfam" id="PF07676">
    <property type="entry name" value="PD40"/>
    <property type="match status" value="1"/>
</dbReference>
<name>A0A564ZIG2_9BACT</name>
<dbReference type="InterPro" id="IPR044060">
    <property type="entry name" value="Bacterial_rp_domain"/>
</dbReference>
<keyword evidence="9" id="KW-1185">Reference proteome</keyword>